<evidence type="ECO:0000256" key="3">
    <source>
        <dbReference type="ARBA" id="ARBA00035643"/>
    </source>
</evidence>
<dbReference type="InterPro" id="IPR009430">
    <property type="entry name" value="GvpL/GvpF"/>
</dbReference>
<comment type="similarity">
    <text evidence="3">Belongs to the gas vesicle GvpF/GvpL family.</text>
</comment>
<evidence type="ECO:0000313" key="5">
    <source>
        <dbReference type="Proteomes" id="UP001430455"/>
    </source>
</evidence>
<comment type="subcellular location">
    <subcellularLocation>
        <location evidence="2">Gas vesicle</location>
    </subcellularLocation>
</comment>
<evidence type="ECO:0000256" key="2">
    <source>
        <dbReference type="ARBA" id="ARBA00035108"/>
    </source>
</evidence>
<gene>
    <name evidence="4" type="ORF">EGH23_15155</name>
</gene>
<dbReference type="EMBL" id="RKLT01000005">
    <property type="protein sequence ID" value="MBX0296215.1"/>
    <property type="molecule type" value="Genomic_DNA"/>
</dbReference>
<dbReference type="PANTHER" id="PTHR36852">
    <property type="entry name" value="PROTEIN GVPL 2"/>
    <property type="match status" value="1"/>
</dbReference>
<dbReference type="Proteomes" id="UP001430455">
    <property type="component" value="Unassembled WGS sequence"/>
</dbReference>
<dbReference type="AlphaFoldDB" id="A0AAW4PFD7"/>
<dbReference type="Pfam" id="PF06386">
    <property type="entry name" value="GvpL_GvpF"/>
    <property type="match status" value="2"/>
</dbReference>
<dbReference type="GO" id="GO:0031411">
    <property type="term" value="C:gas vesicle"/>
    <property type="evidence" value="ECO:0007669"/>
    <property type="project" value="UniProtKB-SubCell"/>
</dbReference>
<dbReference type="RefSeq" id="WP_220580831.1">
    <property type="nucleotide sequence ID" value="NZ_RKLT01000005.1"/>
</dbReference>
<sequence>MSGDKIYAYGVIEADSIDVSTDGVEGESDIYTVSHRTHAAVVSDIDTLDPEESDENARAHDDVLRAVMTEGDGRAVVPMRFGMVFESERALKNVLRNSRAELTGSLRRAAGHEEVGIKVLLPEDGVEDADSVRESIETELADHAADVADGDLFSDRLLLNNSYLVERDDRESFDDAVDAVREAHPDLTVQYSGPWAPYSFVDFHIKAEA</sequence>
<dbReference type="GO" id="GO:0031412">
    <property type="term" value="P:gas vesicle organization"/>
    <property type="evidence" value="ECO:0007669"/>
    <property type="project" value="InterPro"/>
</dbReference>
<comment type="caution">
    <text evidence="4">The sequence shown here is derived from an EMBL/GenBank/DDBJ whole genome shotgun (WGS) entry which is preliminary data.</text>
</comment>
<name>A0AAW4PFD7_9EURY</name>
<organism evidence="4 5">
    <name type="scientific">Haloarcula nitratireducens</name>
    <dbReference type="NCBI Taxonomy" id="2487749"/>
    <lineage>
        <taxon>Archaea</taxon>
        <taxon>Methanobacteriati</taxon>
        <taxon>Methanobacteriota</taxon>
        <taxon>Stenosarchaea group</taxon>
        <taxon>Halobacteria</taxon>
        <taxon>Halobacteriales</taxon>
        <taxon>Haloarculaceae</taxon>
        <taxon>Haloarcula</taxon>
    </lineage>
</organism>
<keyword evidence="5" id="KW-1185">Reference proteome</keyword>
<evidence type="ECO:0000256" key="1">
    <source>
        <dbReference type="ARBA" id="ARBA00022987"/>
    </source>
</evidence>
<evidence type="ECO:0000313" key="4">
    <source>
        <dbReference type="EMBL" id="MBX0296215.1"/>
    </source>
</evidence>
<keyword evidence="1" id="KW-0304">Gas vesicle</keyword>
<protein>
    <submittedName>
        <fullName evidence="4">GvpL/GvpF family gas vesicle protein</fullName>
    </submittedName>
</protein>
<dbReference type="PANTHER" id="PTHR36852:SF1">
    <property type="entry name" value="PROTEIN GVPL 2"/>
    <property type="match status" value="1"/>
</dbReference>
<accession>A0AAW4PFD7</accession>
<proteinExistence type="inferred from homology"/>
<reference evidence="4 5" key="1">
    <citation type="submission" date="2021-06" db="EMBL/GenBank/DDBJ databases">
        <title>Halomicroarcula sp. a new haloarchaeum isolated from saline soil.</title>
        <authorList>
            <person name="Duran-Viseras A."/>
            <person name="Sanchez-Porro C."/>
            <person name="Ventosa A."/>
        </authorList>
    </citation>
    <scope>NUCLEOTIDE SEQUENCE [LARGE SCALE GENOMIC DNA]</scope>
    <source>
        <strain evidence="4 5">F27</strain>
    </source>
</reference>